<dbReference type="AlphaFoldDB" id="A0A833E9I5"/>
<comment type="caution">
    <text evidence="1">The sequence shown here is derived from an EMBL/GenBank/DDBJ whole genome shotgun (WGS) entry which is preliminary data.</text>
</comment>
<gene>
    <name evidence="1" type="ORF">EYH45_02900</name>
</gene>
<dbReference type="EMBL" id="DQVM01000052">
    <property type="protein sequence ID" value="HIQ29492.1"/>
    <property type="molecule type" value="Genomic_DNA"/>
</dbReference>
<dbReference type="Proteomes" id="UP000608579">
    <property type="component" value="Unassembled WGS sequence"/>
</dbReference>
<evidence type="ECO:0000313" key="2">
    <source>
        <dbReference type="Proteomes" id="UP000608579"/>
    </source>
</evidence>
<protein>
    <submittedName>
        <fullName evidence="1">Uncharacterized protein</fullName>
    </submittedName>
</protein>
<name>A0A833E9I5_CALS0</name>
<accession>A0A833E9I5</accession>
<evidence type="ECO:0000313" key="1">
    <source>
        <dbReference type="EMBL" id="HIQ29492.1"/>
    </source>
</evidence>
<organism evidence="1 2">
    <name type="scientific">Caldiarchaeum subterraneum</name>
    <dbReference type="NCBI Taxonomy" id="311458"/>
    <lineage>
        <taxon>Archaea</taxon>
        <taxon>Nitrososphaerota</taxon>
        <taxon>Candidatus Caldarchaeales</taxon>
        <taxon>Candidatus Caldarchaeaceae</taxon>
        <taxon>Candidatus Caldarchaeum</taxon>
    </lineage>
</organism>
<proteinExistence type="predicted"/>
<reference evidence="1" key="1">
    <citation type="journal article" date="2020" name="ISME J.">
        <title>Gammaproteobacteria mediating utilization of methyl-, sulfur- and petroleum organic compounds in deep ocean hydrothermal plumes.</title>
        <authorList>
            <person name="Zhou Z."/>
            <person name="Liu Y."/>
            <person name="Pan J."/>
            <person name="Cron B.R."/>
            <person name="Toner B.M."/>
            <person name="Anantharaman K."/>
            <person name="Breier J.A."/>
            <person name="Dick G.J."/>
            <person name="Li M."/>
        </authorList>
    </citation>
    <scope>NUCLEOTIDE SEQUENCE</scope>
    <source>
        <strain evidence="1">SZUA-1515</strain>
    </source>
</reference>
<sequence length="76" mass="9199">MEKELEEFREIAHEILKREITIQEVRELALRWARNKLEVRRKHGLDVDEDKLKTLAEEHVEKILSLRRRLGLDTPE</sequence>